<proteinExistence type="predicted"/>
<accession>A0A7C8I5P9</accession>
<dbReference type="OrthoDB" id="3786030at2759"/>
<dbReference type="Proteomes" id="UP000481861">
    <property type="component" value="Unassembled WGS sequence"/>
</dbReference>
<dbReference type="AlphaFoldDB" id="A0A7C8I5P9"/>
<sequence>MPRQTTSPIPPLTWDCPNFAQLREEYWNHNYRRPADQYYVPFEQYKYSYFLGKHGYLDDQSSPEAGALLDNEIHPIFEFSNWVGPKNLYEFFGSVEPALRLATLWLEIPTFLKWWVDLYHGRPAFDEKGRVFIRCDDDELPENAFEMVVDELRKLAGKITFSFLSKDQMDGAEGVCFSDLRPMVHKMQDSLQDRTFWYNSWDNTNEPTIALKVSYIDDMIETTHTSAQFILQRHFRFATLILHELSHVCTSLWQPETSKWQEPIVQKDDLLPESGLSWERYIFGARVLFQETTGVMYCTEFDHVYPTDTSRSLLLYTIVSIEWIHQWFLKDTWLHIPEVREQLYAPSIRRQKALFSIQRIFDGVPHEVLYFQGKEVKTDEVLWNLRRGEYFQSTEYADYIQPTNGSGWPTAALDIIALYKQIWSLDIALFPDGKSMPDWLGKPHYYWDKAKLCCPYSQLDLDSELIPPPTTQSDLYYASATSACKHCRAYQSRDRDYIPAVPYSRRQKSAPRLIRVVPRRLVFAQVSYTFPRRRARYVRPVGRYWYCPIKLLDTPFEQIGTEMYRVVEKKVDKQD</sequence>
<gene>
    <name evidence="1" type="ORF">BDV95DRAFT_494254</name>
</gene>
<protein>
    <submittedName>
        <fullName evidence="1">Uncharacterized protein</fullName>
    </submittedName>
</protein>
<comment type="caution">
    <text evidence="1">The sequence shown here is derived from an EMBL/GenBank/DDBJ whole genome shotgun (WGS) entry which is preliminary data.</text>
</comment>
<keyword evidence="2" id="KW-1185">Reference proteome</keyword>
<name>A0A7C8I5P9_9PLEO</name>
<evidence type="ECO:0000313" key="1">
    <source>
        <dbReference type="EMBL" id="KAF2871469.1"/>
    </source>
</evidence>
<evidence type="ECO:0000313" key="2">
    <source>
        <dbReference type="Proteomes" id="UP000481861"/>
    </source>
</evidence>
<dbReference type="EMBL" id="JAADJZ010000011">
    <property type="protein sequence ID" value="KAF2871469.1"/>
    <property type="molecule type" value="Genomic_DNA"/>
</dbReference>
<organism evidence="1 2">
    <name type="scientific">Massariosphaeria phaeospora</name>
    <dbReference type="NCBI Taxonomy" id="100035"/>
    <lineage>
        <taxon>Eukaryota</taxon>
        <taxon>Fungi</taxon>
        <taxon>Dikarya</taxon>
        <taxon>Ascomycota</taxon>
        <taxon>Pezizomycotina</taxon>
        <taxon>Dothideomycetes</taxon>
        <taxon>Pleosporomycetidae</taxon>
        <taxon>Pleosporales</taxon>
        <taxon>Pleosporales incertae sedis</taxon>
        <taxon>Massariosphaeria</taxon>
    </lineage>
</organism>
<reference evidence="1 2" key="1">
    <citation type="submission" date="2020-01" db="EMBL/GenBank/DDBJ databases">
        <authorList>
            <consortium name="DOE Joint Genome Institute"/>
            <person name="Haridas S."/>
            <person name="Albert R."/>
            <person name="Binder M."/>
            <person name="Bloem J."/>
            <person name="Labutti K."/>
            <person name="Salamov A."/>
            <person name="Andreopoulos B."/>
            <person name="Baker S.E."/>
            <person name="Barry K."/>
            <person name="Bills G."/>
            <person name="Bluhm B.H."/>
            <person name="Cannon C."/>
            <person name="Castanera R."/>
            <person name="Culley D.E."/>
            <person name="Daum C."/>
            <person name="Ezra D."/>
            <person name="Gonzalez J.B."/>
            <person name="Henrissat B."/>
            <person name="Kuo A."/>
            <person name="Liang C."/>
            <person name="Lipzen A."/>
            <person name="Lutzoni F."/>
            <person name="Magnuson J."/>
            <person name="Mondo S."/>
            <person name="Nolan M."/>
            <person name="Ohm R."/>
            <person name="Pangilinan J."/>
            <person name="Park H.-J.H."/>
            <person name="Ramirez L."/>
            <person name="Alfaro M."/>
            <person name="Sun H."/>
            <person name="Tritt A."/>
            <person name="Yoshinaga Y."/>
            <person name="Zwiers L.-H.L."/>
            <person name="Turgeon B.G."/>
            <person name="Goodwin S.B."/>
            <person name="Spatafora J.W."/>
            <person name="Crous P.W."/>
            <person name="Grigoriev I.V."/>
        </authorList>
    </citation>
    <scope>NUCLEOTIDE SEQUENCE [LARGE SCALE GENOMIC DNA]</scope>
    <source>
        <strain evidence="1 2">CBS 611.86</strain>
    </source>
</reference>